<protein>
    <submittedName>
        <fullName evidence="1">Uncharacterized protein</fullName>
    </submittedName>
</protein>
<proteinExistence type="predicted"/>
<organism evidence="1 2">
    <name type="scientific">Camellia sinensis</name>
    <name type="common">Tea plant</name>
    <name type="synonym">Thea sinensis</name>
    <dbReference type="NCBI Taxonomy" id="4442"/>
    <lineage>
        <taxon>Eukaryota</taxon>
        <taxon>Viridiplantae</taxon>
        <taxon>Streptophyta</taxon>
        <taxon>Embryophyta</taxon>
        <taxon>Tracheophyta</taxon>
        <taxon>Spermatophyta</taxon>
        <taxon>Magnoliopsida</taxon>
        <taxon>eudicotyledons</taxon>
        <taxon>Gunneridae</taxon>
        <taxon>Pentapetalae</taxon>
        <taxon>asterids</taxon>
        <taxon>Ericales</taxon>
        <taxon>Theaceae</taxon>
        <taxon>Camellia</taxon>
    </lineage>
</organism>
<dbReference type="EMBL" id="JACBKZ010000014">
    <property type="protein sequence ID" value="KAF5933409.1"/>
    <property type="molecule type" value="Genomic_DNA"/>
</dbReference>
<reference evidence="2" key="1">
    <citation type="journal article" date="2020" name="Nat. Commun.">
        <title>Genome assembly of wild tea tree DASZ reveals pedigree and selection history of tea varieties.</title>
        <authorList>
            <person name="Zhang W."/>
            <person name="Zhang Y."/>
            <person name="Qiu H."/>
            <person name="Guo Y."/>
            <person name="Wan H."/>
            <person name="Zhang X."/>
            <person name="Scossa F."/>
            <person name="Alseekh S."/>
            <person name="Zhang Q."/>
            <person name="Wang P."/>
            <person name="Xu L."/>
            <person name="Schmidt M.H."/>
            <person name="Jia X."/>
            <person name="Li D."/>
            <person name="Zhu A."/>
            <person name="Guo F."/>
            <person name="Chen W."/>
            <person name="Ni D."/>
            <person name="Usadel B."/>
            <person name="Fernie A.R."/>
            <person name="Wen W."/>
        </authorList>
    </citation>
    <scope>NUCLEOTIDE SEQUENCE [LARGE SCALE GENOMIC DNA]</scope>
    <source>
        <strain evidence="2">cv. G240</strain>
    </source>
</reference>
<comment type="caution">
    <text evidence="1">The sequence shown here is derived from an EMBL/GenBank/DDBJ whole genome shotgun (WGS) entry which is preliminary data.</text>
</comment>
<dbReference type="AlphaFoldDB" id="A0A7J7FYI9"/>
<reference evidence="1 2" key="2">
    <citation type="submission" date="2020-07" db="EMBL/GenBank/DDBJ databases">
        <title>Genome assembly of wild tea tree DASZ reveals pedigree and selection history of tea varieties.</title>
        <authorList>
            <person name="Zhang W."/>
        </authorList>
    </citation>
    <scope>NUCLEOTIDE SEQUENCE [LARGE SCALE GENOMIC DNA]</scope>
    <source>
        <strain evidence="2">cv. G240</strain>
        <tissue evidence="1">Leaf</tissue>
    </source>
</reference>
<accession>A0A7J7FYI9</accession>
<evidence type="ECO:0000313" key="2">
    <source>
        <dbReference type="Proteomes" id="UP000593564"/>
    </source>
</evidence>
<name>A0A7J7FYI9_CAMSI</name>
<dbReference type="Proteomes" id="UP000593564">
    <property type="component" value="Unassembled WGS sequence"/>
</dbReference>
<sequence>MPVDEGYFACVGDDFDKMYVRAHFFPFELCALKILSKKSHKIKSFPKQEKQLILVCLT</sequence>
<evidence type="ECO:0000313" key="1">
    <source>
        <dbReference type="EMBL" id="KAF5933409.1"/>
    </source>
</evidence>
<keyword evidence="2" id="KW-1185">Reference proteome</keyword>
<gene>
    <name evidence="1" type="ORF">HYC85_029580</name>
</gene>